<evidence type="ECO:0000313" key="1">
    <source>
        <dbReference type="EMBL" id="SVD78233.1"/>
    </source>
</evidence>
<feature type="non-terminal residue" evidence="1">
    <location>
        <position position="64"/>
    </location>
</feature>
<gene>
    <name evidence="1" type="ORF">METZ01_LOCUS431087</name>
</gene>
<proteinExistence type="predicted"/>
<name>A0A382Y4Q7_9ZZZZ</name>
<sequence>MGTTTNAPTATSSPDLTLKESLAISHLEGHGVEFGPLNNPLPINSGKASVVYADRLSKEEALVL</sequence>
<accession>A0A382Y4Q7</accession>
<dbReference type="EMBL" id="UINC01172914">
    <property type="protein sequence ID" value="SVD78233.1"/>
    <property type="molecule type" value="Genomic_DNA"/>
</dbReference>
<dbReference type="AlphaFoldDB" id="A0A382Y4Q7"/>
<organism evidence="1">
    <name type="scientific">marine metagenome</name>
    <dbReference type="NCBI Taxonomy" id="408172"/>
    <lineage>
        <taxon>unclassified sequences</taxon>
        <taxon>metagenomes</taxon>
        <taxon>ecological metagenomes</taxon>
    </lineage>
</organism>
<reference evidence="1" key="1">
    <citation type="submission" date="2018-05" db="EMBL/GenBank/DDBJ databases">
        <authorList>
            <person name="Lanie J.A."/>
            <person name="Ng W.-L."/>
            <person name="Kazmierczak K.M."/>
            <person name="Andrzejewski T.M."/>
            <person name="Davidsen T.M."/>
            <person name="Wayne K.J."/>
            <person name="Tettelin H."/>
            <person name="Glass J.I."/>
            <person name="Rusch D."/>
            <person name="Podicherti R."/>
            <person name="Tsui H.-C.T."/>
            <person name="Winkler M.E."/>
        </authorList>
    </citation>
    <scope>NUCLEOTIDE SEQUENCE</scope>
</reference>
<protein>
    <submittedName>
        <fullName evidence="1">Uncharacterized protein</fullName>
    </submittedName>
</protein>